<dbReference type="InterPro" id="IPR050259">
    <property type="entry name" value="SDR"/>
</dbReference>
<protein>
    <submittedName>
        <fullName evidence="2">NAD(P)-dependent dehydrogenase, short-chain alcohol dehydrogenase family</fullName>
    </submittedName>
</protein>
<dbReference type="GO" id="GO:0032787">
    <property type="term" value="P:monocarboxylic acid metabolic process"/>
    <property type="evidence" value="ECO:0007669"/>
    <property type="project" value="UniProtKB-ARBA"/>
</dbReference>
<keyword evidence="3" id="KW-1185">Reference proteome</keyword>
<dbReference type="AlphaFoldDB" id="A0A1H0VKF1"/>
<dbReference type="SUPFAM" id="SSF51735">
    <property type="entry name" value="NAD(P)-binding Rossmann-fold domains"/>
    <property type="match status" value="1"/>
</dbReference>
<reference evidence="2 3" key="1">
    <citation type="submission" date="2016-10" db="EMBL/GenBank/DDBJ databases">
        <authorList>
            <person name="de Groot N.N."/>
        </authorList>
    </citation>
    <scope>NUCLEOTIDE SEQUENCE [LARGE SCALE GENOMIC DNA]</scope>
    <source>
        <strain evidence="2 3">DSM 12130</strain>
    </source>
</reference>
<evidence type="ECO:0000256" key="1">
    <source>
        <dbReference type="ARBA" id="ARBA00006484"/>
    </source>
</evidence>
<accession>A0A1H0VKF1</accession>
<dbReference type="InterPro" id="IPR020904">
    <property type="entry name" value="Sc_DH/Rdtase_CS"/>
</dbReference>
<dbReference type="PRINTS" id="PR00080">
    <property type="entry name" value="SDRFAMILY"/>
</dbReference>
<dbReference type="Pfam" id="PF13561">
    <property type="entry name" value="adh_short_C2"/>
    <property type="match status" value="1"/>
</dbReference>
<dbReference type="Gene3D" id="3.40.50.720">
    <property type="entry name" value="NAD(P)-binding Rossmann-like Domain"/>
    <property type="match status" value="1"/>
</dbReference>
<dbReference type="PANTHER" id="PTHR42879">
    <property type="entry name" value="3-OXOACYL-(ACYL-CARRIER-PROTEIN) REDUCTASE"/>
    <property type="match status" value="1"/>
</dbReference>
<dbReference type="InterPro" id="IPR002347">
    <property type="entry name" value="SDR_fam"/>
</dbReference>
<dbReference type="STRING" id="91360.SAMN05660330_04118"/>
<dbReference type="PROSITE" id="PS00061">
    <property type="entry name" value="ADH_SHORT"/>
    <property type="match status" value="1"/>
</dbReference>
<evidence type="ECO:0000313" key="2">
    <source>
        <dbReference type="EMBL" id="SDP78910.1"/>
    </source>
</evidence>
<comment type="similarity">
    <text evidence="1">Belongs to the short-chain dehydrogenases/reductases (SDR) family.</text>
</comment>
<organism evidence="2 3">
    <name type="scientific">Desulforhopalus singaporensis</name>
    <dbReference type="NCBI Taxonomy" id="91360"/>
    <lineage>
        <taxon>Bacteria</taxon>
        <taxon>Pseudomonadati</taxon>
        <taxon>Thermodesulfobacteriota</taxon>
        <taxon>Desulfobulbia</taxon>
        <taxon>Desulfobulbales</taxon>
        <taxon>Desulfocapsaceae</taxon>
        <taxon>Desulforhopalus</taxon>
    </lineage>
</organism>
<evidence type="ECO:0000313" key="3">
    <source>
        <dbReference type="Proteomes" id="UP000199073"/>
    </source>
</evidence>
<dbReference type="InterPro" id="IPR036291">
    <property type="entry name" value="NAD(P)-bd_dom_sf"/>
</dbReference>
<dbReference type="Proteomes" id="UP000199073">
    <property type="component" value="Unassembled WGS sequence"/>
</dbReference>
<dbReference type="PANTHER" id="PTHR42879:SF6">
    <property type="entry name" value="NADPH-DEPENDENT REDUCTASE BACG"/>
    <property type="match status" value="1"/>
</dbReference>
<dbReference type="PRINTS" id="PR00081">
    <property type="entry name" value="GDHRDH"/>
</dbReference>
<sequence length="283" mass="31055">MDVSFVHLAIRNIFIESLDMDLKLKGKKAVITAGASGIGRAIAEGLAREGVHIFIVDSNKQLAKKSTEEIEKKYGVKALSMMIDLSKSEQYIELLNKIENDFGGVDILINNVGLGGSREMIQDADDEKWSSNWDINVMAAVRMSRGLIPIMRQRGGGGIINIASICGKQPLSDNPIYAVTKAALIMFSKCLANEAILDNIRVNCINPGYTQTTGMNELVKHISEKQVINKDEAIQQIVKEVPIKRFACPEEIASLVVFLCSPLASYCVGSEYYIDGGWLRTVA</sequence>
<name>A0A1H0VKF1_9BACT</name>
<gene>
    <name evidence="2" type="ORF">SAMN05660330_04118</name>
</gene>
<dbReference type="FunFam" id="3.40.50.720:FF:000084">
    <property type="entry name" value="Short-chain dehydrogenase reductase"/>
    <property type="match status" value="1"/>
</dbReference>
<proteinExistence type="inferred from homology"/>
<dbReference type="EMBL" id="FNJI01000053">
    <property type="protein sequence ID" value="SDP78910.1"/>
    <property type="molecule type" value="Genomic_DNA"/>
</dbReference>